<reference evidence="2 3" key="1">
    <citation type="submission" date="2018-09" db="EMBL/GenBank/DDBJ databases">
        <title>A high-quality reference genome of wild soybean provides a powerful tool to mine soybean genomes.</title>
        <authorList>
            <person name="Xie M."/>
            <person name="Chung C.Y.L."/>
            <person name="Li M.-W."/>
            <person name="Wong F.-L."/>
            <person name="Chan T.-F."/>
            <person name="Lam H.-M."/>
        </authorList>
    </citation>
    <scope>NUCLEOTIDE SEQUENCE [LARGE SCALE GENOMIC DNA]</scope>
    <source>
        <strain evidence="3">cv. W05</strain>
        <tissue evidence="2">Hypocotyl of etiolated seedlings</tissue>
    </source>
</reference>
<dbReference type="Proteomes" id="UP000289340">
    <property type="component" value="Chromosome 20"/>
</dbReference>
<name>A0A445F9A6_GLYSO</name>
<comment type="caution">
    <text evidence="2">The sequence shown here is derived from an EMBL/GenBank/DDBJ whole genome shotgun (WGS) entry which is preliminary data.</text>
</comment>
<keyword evidence="3" id="KW-1185">Reference proteome</keyword>
<sequence>MLTMALGLCSGMVVLLVTKFHSAEILIFSEDLFFLYLLPPITFNAGSKSRRNSSSRISQLYCSLESLEQLFHSV</sequence>
<evidence type="ECO:0000313" key="3">
    <source>
        <dbReference type="Proteomes" id="UP000289340"/>
    </source>
</evidence>
<keyword evidence="1" id="KW-0732">Signal</keyword>
<gene>
    <name evidence="2" type="ORF">D0Y65_054957</name>
</gene>
<dbReference type="AlphaFoldDB" id="A0A445F9A6"/>
<evidence type="ECO:0000313" key="2">
    <source>
        <dbReference type="EMBL" id="RZB45401.1"/>
    </source>
</evidence>
<organism evidence="2 3">
    <name type="scientific">Glycine soja</name>
    <name type="common">Wild soybean</name>
    <dbReference type="NCBI Taxonomy" id="3848"/>
    <lineage>
        <taxon>Eukaryota</taxon>
        <taxon>Viridiplantae</taxon>
        <taxon>Streptophyta</taxon>
        <taxon>Embryophyta</taxon>
        <taxon>Tracheophyta</taxon>
        <taxon>Spermatophyta</taxon>
        <taxon>Magnoliopsida</taxon>
        <taxon>eudicotyledons</taxon>
        <taxon>Gunneridae</taxon>
        <taxon>Pentapetalae</taxon>
        <taxon>rosids</taxon>
        <taxon>fabids</taxon>
        <taxon>Fabales</taxon>
        <taxon>Fabaceae</taxon>
        <taxon>Papilionoideae</taxon>
        <taxon>50 kb inversion clade</taxon>
        <taxon>NPAAA clade</taxon>
        <taxon>indigoferoid/millettioid clade</taxon>
        <taxon>Phaseoleae</taxon>
        <taxon>Glycine</taxon>
        <taxon>Glycine subgen. Soja</taxon>
    </lineage>
</organism>
<protein>
    <submittedName>
        <fullName evidence="2">Sodium/hydrogen exchanger 3</fullName>
    </submittedName>
</protein>
<proteinExistence type="predicted"/>
<accession>A0A445F9A6</accession>
<evidence type="ECO:0000256" key="1">
    <source>
        <dbReference type="SAM" id="SignalP"/>
    </source>
</evidence>
<feature type="signal peptide" evidence="1">
    <location>
        <begin position="1"/>
        <end position="22"/>
    </location>
</feature>
<dbReference type="EMBL" id="QZWG01000020">
    <property type="protein sequence ID" value="RZB45401.1"/>
    <property type="molecule type" value="Genomic_DNA"/>
</dbReference>
<feature type="chain" id="PRO_5019411151" evidence="1">
    <location>
        <begin position="23"/>
        <end position="74"/>
    </location>
</feature>